<protein>
    <submittedName>
        <fullName evidence="1">Uncharacterized protein</fullName>
    </submittedName>
</protein>
<keyword evidence="2" id="KW-1185">Reference proteome</keyword>
<dbReference type="EMBL" id="LNYH01000108">
    <property type="protein sequence ID" value="KTD20031.1"/>
    <property type="molecule type" value="Genomic_DNA"/>
</dbReference>
<dbReference type="RefSeq" id="WP_058502205.1">
    <property type="nucleotide sequence ID" value="NZ_CAAAJA010000072.1"/>
</dbReference>
<sequence>MAAQECWELYDRMRIHLANKGYTEVRPAPPMELGFLKQTMGGLIPKVIAFINATHSTDMPTETFKRSMPWFKNLLGNNGAAVLIYIYWQPSAALVNEVMQLGKGSLGYGQVVAGVYDLFSNQYWVSDHMGWPNEIFH</sequence>
<organism evidence="1 2">
    <name type="scientific">Legionella israelensis</name>
    <dbReference type="NCBI Taxonomy" id="454"/>
    <lineage>
        <taxon>Bacteria</taxon>
        <taxon>Pseudomonadati</taxon>
        <taxon>Pseudomonadota</taxon>
        <taxon>Gammaproteobacteria</taxon>
        <taxon>Legionellales</taxon>
        <taxon>Legionellaceae</taxon>
        <taxon>Legionella</taxon>
    </lineage>
</organism>
<name>A0A0W0VIU0_9GAMM</name>
<gene>
    <name evidence="1" type="ORF">Lisr_1881</name>
</gene>
<dbReference type="OrthoDB" id="5653361at2"/>
<accession>A0A0W0VIU0</accession>
<comment type="caution">
    <text evidence="1">The sequence shown here is derived from an EMBL/GenBank/DDBJ whole genome shotgun (WGS) entry which is preliminary data.</text>
</comment>
<dbReference type="Proteomes" id="UP000054761">
    <property type="component" value="Unassembled WGS sequence"/>
</dbReference>
<proteinExistence type="predicted"/>
<dbReference type="AlphaFoldDB" id="A0A0W0VIU0"/>
<evidence type="ECO:0000313" key="1">
    <source>
        <dbReference type="EMBL" id="KTD20031.1"/>
    </source>
</evidence>
<dbReference type="PATRIC" id="fig|454.4.peg.2047"/>
<reference evidence="1 2" key="1">
    <citation type="submission" date="2015-11" db="EMBL/GenBank/DDBJ databases">
        <title>Genomic analysis of 38 Legionella species identifies large and diverse effector repertoires.</title>
        <authorList>
            <person name="Burstein D."/>
            <person name="Amaro F."/>
            <person name="Zusman T."/>
            <person name="Lifshitz Z."/>
            <person name="Cohen O."/>
            <person name="Gilbert J.A."/>
            <person name="Pupko T."/>
            <person name="Shuman H.A."/>
            <person name="Segal G."/>
        </authorList>
    </citation>
    <scope>NUCLEOTIDE SEQUENCE [LARGE SCALE GENOMIC DNA]</scope>
    <source>
        <strain evidence="1 2">Bercovier 4</strain>
    </source>
</reference>
<evidence type="ECO:0000313" key="2">
    <source>
        <dbReference type="Proteomes" id="UP000054761"/>
    </source>
</evidence>